<comment type="caution">
    <text evidence="6">The sequence shown here is derived from an EMBL/GenBank/DDBJ whole genome shotgun (WGS) entry which is preliminary data.</text>
</comment>
<organism evidence="6 7">
    <name type="scientific">Kouleothrix aurantiaca</name>
    <dbReference type="NCBI Taxonomy" id="186479"/>
    <lineage>
        <taxon>Bacteria</taxon>
        <taxon>Bacillati</taxon>
        <taxon>Chloroflexota</taxon>
        <taxon>Chloroflexia</taxon>
        <taxon>Chloroflexales</taxon>
        <taxon>Roseiflexineae</taxon>
        <taxon>Roseiflexaceae</taxon>
        <taxon>Kouleothrix</taxon>
    </lineage>
</organism>
<dbReference type="GO" id="GO:0012505">
    <property type="term" value="C:endomembrane system"/>
    <property type="evidence" value="ECO:0007669"/>
    <property type="project" value="UniProtKB-SubCell"/>
</dbReference>
<dbReference type="PATRIC" id="fig|186479.3.peg.8666"/>
<accession>A0A0P9DHH6</accession>
<evidence type="ECO:0000313" key="6">
    <source>
        <dbReference type="EMBL" id="KPV54958.1"/>
    </source>
</evidence>
<reference evidence="6 7" key="1">
    <citation type="submission" date="2015-09" db="EMBL/GenBank/DDBJ databases">
        <title>Draft genome sequence of Kouleothrix aurantiaca JCM 19913.</title>
        <authorList>
            <person name="Hemp J."/>
        </authorList>
    </citation>
    <scope>NUCLEOTIDE SEQUENCE [LARGE SCALE GENOMIC DNA]</scope>
    <source>
        <strain evidence="6 7">COM-B</strain>
    </source>
</reference>
<sequence length="212" mass="24586">MVVFALALFLPAGTLTWLTGWIFFMLFFGFVLAVTVWLFKHNPALLRERMRMGTLDQQGWDKLLFPLVNALFFAWLLLMSFDAGRFHWSPVPIWLQVGGGIVLVCSFLLFFLTFRENAYLSPVVRIQQERGHAVISTGPYHYVRHPMYAAILIFVVGTSLLLGSWYGLLFGMAPMILLARRAILEERTLREHLHGYTDYIAHVQYRLIPYVW</sequence>
<dbReference type="EMBL" id="LJCR01000005">
    <property type="protein sequence ID" value="KPV54958.1"/>
    <property type="molecule type" value="Genomic_DNA"/>
</dbReference>
<evidence type="ECO:0000256" key="4">
    <source>
        <dbReference type="ARBA" id="ARBA00023136"/>
    </source>
</evidence>
<keyword evidence="3 5" id="KW-1133">Transmembrane helix</keyword>
<name>A0A0P9DHH6_9CHLR</name>
<evidence type="ECO:0008006" key="8">
    <source>
        <dbReference type="Google" id="ProtNLM"/>
    </source>
</evidence>
<evidence type="ECO:0000256" key="3">
    <source>
        <dbReference type="ARBA" id="ARBA00022989"/>
    </source>
</evidence>
<dbReference type="PANTHER" id="PTHR43847:SF1">
    <property type="entry name" value="BLL3993 PROTEIN"/>
    <property type="match status" value="1"/>
</dbReference>
<keyword evidence="7" id="KW-1185">Reference proteome</keyword>
<dbReference type="Gene3D" id="1.20.120.1630">
    <property type="match status" value="1"/>
</dbReference>
<evidence type="ECO:0000256" key="1">
    <source>
        <dbReference type="ARBA" id="ARBA00004127"/>
    </source>
</evidence>
<evidence type="ECO:0000313" key="7">
    <source>
        <dbReference type="Proteomes" id="UP000050509"/>
    </source>
</evidence>
<evidence type="ECO:0000256" key="2">
    <source>
        <dbReference type="ARBA" id="ARBA00022692"/>
    </source>
</evidence>
<dbReference type="InterPro" id="IPR052527">
    <property type="entry name" value="Metal_cation-efflux_comp"/>
</dbReference>
<proteinExistence type="predicted"/>
<keyword evidence="4 5" id="KW-0472">Membrane</keyword>
<feature type="transmembrane region" description="Helical" evidence="5">
    <location>
        <begin position="20"/>
        <end position="39"/>
    </location>
</feature>
<protein>
    <recommendedName>
        <fullName evidence="8">Isoprenylcysteine carboxyl methyltransferase</fullName>
    </recommendedName>
</protein>
<dbReference type="Proteomes" id="UP000050509">
    <property type="component" value="Unassembled WGS sequence"/>
</dbReference>
<keyword evidence="2 5" id="KW-0812">Transmembrane</keyword>
<comment type="subcellular location">
    <subcellularLocation>
        <location evidence="1">Endomembrane system</location>
        <topology evidence="1">Multi-pass membrane protein</topology>
    </subcellularLocation>
</comment>
<evidence type="ECO:0000256" key="5">
    <source>
        <dbReference type="SAM" id="Phobius"/>
    </source>
</evidence>
<feature type="transmembrane region" description="Helical" evidence="5">
    <location>
        <begin position="93"/>
        <end position="112"/>
    </location>
</feature>
<dbReference type="AlphaFoldDB" id="A0A0P9DHH6"/>
<dbReference type="PANTHER" id="PTHR43847">
    <property type="entry name" value="BLL3993 PROTEIN"/>
    <property type="match status" value="1"/>
</dbReference>
<feature type="transmembrane region" description="Helical" evidence="5">
    <location>
        <begin position="147"/>
        <end position="168"/>
    </location>
</feature>
<dbReference type="InterPro" id="IPR007318">
    <property type="entry name" value="Phopholipid_MeTrfase"/>
</dbReference>
<gene>
    <name evidence="6" type="ORF">SE17_00620</name>
</gene>
<feature type="transmembrane region" description="Helical" evidence="5">
    <location>
        <begin position="60"/>
        <end position="81"/>
    </location>
</feature>
<dbReference type="Pfam" id="PF04191">
    <property type="entry name" value="PEMT"/>
    <property type="match status" value="1"/>
</dbReference>